<organism evidence="1">
    <name type="scientific">Loa loa</name>
    <name type="common">Eye worm</name>
    <name type="synonym">Filaria loa</name>
    <dbReference type="NCBI Taxonomy" id="7209"/>
    <lineage>
        <taxon>Eukaryota</taxon>
        <taxon>Metazoa</taxon>
        <taxon>Ecdysozoa</taxon>
        <taxon>Nematoda</taxon>
        <taxon>Chromadorea</taxon>
        <taxon>Rhabditida</taxon>
        <taxon>Spirurina</taxon>
        <taxon>Spiruromorpha</taxon>
        <taxon>Filarioidea</taxon>
        <taxon>Onchocercidae</taxon>
        <taxon>Loa</taxon>
    </lineage>
</organism>
<dbReference type="OrthoDB" id="5865157at2759"/>
<dbReference type="KEGG" id="loa:LOAG_12854"/>
<protein>
    <submittedName>
        <fullName evidence="1">Uncharacterized protein</fullName>
    </submittedName>
</protein>
<dbReference type="RefSeq" id="XP_003148414.1">
    <property type="nucleotide sequence ID" value="XM_003148366.1"/>
</dbReference>
<dbReference type="AlphaFoldDB" id="A0A1S0TKE5"/>
<proteinExistence type="predicted"/>
<sequence length="250" mass="28681">MNEKYFCINRDRNDKPLMGSLSAEQIKDFKQGIAEILMDESFLKRYDRIVQLQIYDDKNGGDNLVIATPLKTAIFQDYNTMRLQNSCMEICDSETIRINPLTGEKLSYMQSNVNTTVSNNNNNNNQIPELSNLLQSYIELLLHASSLYTTFNGTSIGNLTSDKESNRNVISGQRKLENNNTNNLIQNATPDRKIRIAPCSHTKAEITQVKRDLMNVNMISKRIYDEKWENGDDELEALDLTEKRVKLNET</sequence>
<dbReference type="InParanoid" id="A0A1S0TKE5"/>
<evidence type="ECO:0000313" key="1">
    <source>
        <dbReference type="EMBL" id="EFO15656.1"/>
    </source>
</evidence>
<accession>A0A1S0TKE5</accession>
<gene>
    <name evidence="1" type="ORF">LOAG_12854</name>
</gene>
<name>A0A1S0TKE5_LOALO</name>
<dbReference type="EMBL" id="JH712173">
    <property type="protein sequence ID" value="EFO15656.1"/>
    <property type="molecule type" value="Genomic_DNA"/>
</dbReference>
<dbReference type="GeneID" id="9950319"/>
<reference evidence="1" key="1">
    <citation type="submission" date="2012-04" db="EMBL/GenBank/DDBJ databases">
        <title>The Genome Sequence of Loa loa.</title>
        <authorList>
            <consortium name="The Broad Institute Genome Sequencing Platform"/>
            <consortium name="Broad Institute Genome Sequencing Center for Infectious Disease"/>
            <person name="Nutman T.B."/>
            <person name="Fink D.L."/>
            <person name="Russ C."/>
            <person name="Young S."/>
            <person name="Zeng Q."/>
            <person name="Gargeya S."/>
            <person name="Alvarado L."/>
            <person name="Berlin A."/>
            <person name="Chapman S.B."/>
            <person name="Chen Z."/>
            <person name="Freedman E."/>
            <person name="Gellesch M."/>
            <person name="Goldberg J."/>
            <person name="Griggs A."/>
            <person name="Gujja S."/>
            <person name="Heilman E.R."/>
            <person name="Heiman D."/>
            <person name="Howarth C."/>
            <person name="Mehta T."/>
            <person name="Neiman D."/>
            <person name="Pearson M."/>
            <person name="Roberts A."/>
            <person name="Saif S."/>
            <person name="Shea T."/>
            <person name="Shenoy N."/>
            <person name="Sisk P."/>
            <person name="Stolte C."/>
            <person name="Sykes S."/>
            <person name="White J."/>
            <person name="Yandava C."/>
            <person name="Haas B."/>
            <person name="Henn M.R."/>
            <person name="Nusbaum C."/>
            <person name="Birren B."/>
        </authorList>
    </citation>
    <scope>NUCLEOTIDE SEQUENCE [LARGE SCALE GENOMIC DNA]</scope>
</reference>
<dbReference type="CTD" id="9950319"/>